<dbReference type="EMBL" id="CP102294">
    <property type="protein sequence ID" value="UWN57827.1"/>
    <property type="molecule type" value="Genomic_DNA"/>
</dbReference>
<dbReference type="PANTHER" id="PTHR33371">
    <property type="entry name" value="INTERMEMBRANE PHOSPHOLIPID TRANSPORT SYSTEM BINDING PROTEIN MLAD-RELATED"/>
    <property type="match status" value="1"/>
</dbReference>
<dbReference type="Proteomes" id="UP001059295">
    <property type="component" value="Chromosome"/>
</dbReference>
<accession>A0ABY5V3G0</accession>
<gene>
    <name evidence="3" type="ORF">NQ491_03340</name>
</gene>
<dbReference type="GeneID" id="82890736"/>
<name>A0ABY5V3G0_9BACT</name>
<dbReference type="RefSeq" id="WP_019244739.1">
    <property type="nucleotide sequence ID" value="NZ_CAPH01000003.1"/>
</dbReference>
<dbReference type="PANTHER" id="PTHR33371:SF4">
    <property type="entry name" value="INTERMEMBRANE PHOSPHOLIPID TRANSPORT SYSTEM BINDING PROTEIN MLAD"/>
    <property type="match status" value="1"/>
</dbReference>
<dbReference type="Pfam" id="PF02470">
    <property type="entry name" value="MlaD"/>
    <property type="match status" value="1"/>
</dbReference>
<dbReference type="InterPro" id="IPR052336">
    <property type="entry name" value="MlaD_Phospholipid_Transporter"/>
</dbReference>
<evidence type="ECO:0000313" key="4">
    <source>
        <dbReference type="Proteomes" id="UP001059295"/>
    </source>
</evidence>
<evidence type="ECO:0000259" key="2">
    <source>
        <dbReference type="Pfam" id="PF02470"/>
    </source>
</evidence>
<keyword evidence="1" id="KW-0812">Transmembrane</keyword>
<dbReference type="InterPro" id="IPR003399">
    <property type="entry name" value="Mce/MlaD"/>
</dbReference>
<keyword evidence="1" id="KW-1133">Transmembrane helix</keyword>
<protein>
    <submittedName>
        <fullName evidence="3">MCE family protein</fullName>
    </submittedName>
</protein>
<evidence type="ECO:0000313" key="3">
    <source>
        <dbReference type="EMBL" id="UWN57827.1"/>
    </source>
</evidence>
<keyword evidence="1" id="KW-0472">Membrane</keyword>
<feature type="domain" description="Mce/MlaD" evidence="2">
    <location>
        <begin position="38"/>
        <end position="114"/>
    </location>
</feature>
<evidence type="ECO:0000256" key="1">
    <source>
        <dbReference type="SAM" id="Phobius"/>
    </source>
</evidence>
<keyword evidence="4" id="KW-1185">Reference proteome</keyword>
<proteinExistence type="predicted"/>
<sequence length="315" mass="34854">MKLKLSREFKIGFFGILMIAALYWGVNFLKGTDLFTSSVHYYAAYDQVNGLQPSAAVVIKGYKVGTISDISYDPQRSNNVVVEFAIKSKFKIPKDTKARIFSDGIMSGKSIELELGRSDAYLHEGDTLFSEINKDFLEVAGSEFEFLKQRANDVISEMIVTLRGINKLLSDNSANLNATIGNVAAITGDLRSVVADEKGSLRETISNVNDLSRTLRDKTGQIDRIFTNVERFSDSLSQSRIPTLVAQMNGTLAELNRTLAKVNDGDGTVGKFVNDQALYDSLVQASSNLSALLLDLKQHPGRYVHFSVFGRRDRN</sequence>
<reference evidence="3" key="1">
    <citation type="journal article" date="2022" name="Cell">
        <title>Design, construction, and in vivo augmentation of a complex gut microbiome.</title>
        <authorList>
            <person name="Cheng A.G."/>
            <person name="Ho P.Y."/>
            <person name="Aranda-Diaz A."/>
            <person name="Jain S."/>
            <person name="Yu F.B."/>
            <person name="Meng X."/>
            <person name="Wang M."/>
            <person name="Iakiviak M."/>
            <person name="Nagashima K."/>
            <person name="Zhao A."/>
            <person name="Murugkar P."/>
            <person name="Patil A."/>
            <person name="Atabakhsh K."/>
            <person name="Weakley A."/>
            <person name="Yan J."/>
            <person name="Brumbaugh A.R."/>
            <person name="Higginbottom S."/>
            <person name="Dimas A."/>
            <person name="Shiver A.L."/>
            <person name="Deutschbauer A."/>
            <person name="Neff N."/>
            <person name="Sonnenburg J.L."/>
            <person name="Huang K.C."/>
            <person name="Fischbach M.A."/>
        </authorList>
    </citation>
    <scope>NUCLEOTIDE SEQUENCE</scope>
    <source>
        <strain evidence="3">AP11</strain>
    </source>
</reference>
<organism evidence="3 4">
    <name type="scientific">Alistipes ihumii AP11</name>
    <dbReference type="NCBI Taxonomy" id="1211813"/>
    <lineage>
        <taxon>Bacteria</taxon>
        <taxon>Pseudomonadati</taxon>
        <taxon>Bacteroidota</taxon>
        <taxon>Bacteroidia</taxon>
        <taxon>Bacteroidales</taxon>
        <taxon>Rikenellaceae</taxon>
        <taxon>Alistipes</taxon>
    </lineage>
</organism>
<feature type="transmembrane region" description="Helical" evidence="1">
    <location>
        <begin position="12"/>
        <end position="29"/>
    </location>
</feature>